<reference evidence="2 3" key="1">
    <citation type="submission" date="2016-10" db="EMBL/GenBank/DDBJ databases">
        <authorList>
            <person name="de Groot N.N."/>
        </authorList>
    </citation>
    <scope>NUCLEOTIDE SEQUENCE [LARGE SCALE GENOMIC DNA]</scope>
    <source>
        <strain evidence="2 3">AR67</strain>
    </source>
</reference>
<gene>
    <name evidence="2" type="ORF">SAMN02910406_01941</name>
</gene>
<keyword evidence="1" id="KW-1133">Transmembrane helix</keyword>
<dbReference type="Proteomes" id="UP000182192">
    <property type="component" value="Unassembled WGS sequence"/>
</dbReference>
<keyword evidence="1" id="KW-0472">Membrane</keyword>
<evidence type="ECO:0000313" key="3">
    <source>
        <dbReference type="Proteomes" id="UP000182192"/>
    </source>
</evidence>
<keyword evidence="1" id="KW-0812">Transmembrane</keyword>
<proteinExistence type="predicted"/>
<dbReference type="AlphaFoldDB" id="A0A1I1K7J8"/>
<organism evidence="2 3">
    <name type="scientific">Ruminococcus albus</name>
    <dbReference type="NCBI Taxonomy" id="1264"/>
    <lineage>
        <taxon>Bacteria</taxon>
        <taxon>Bacillati</taxon>
        <taxon>Bacillota</taxon>
        <taxon>Clostridia</taxon>
        <taxon>Eubacteriales</taxon>
        <taxon>Oscillospiraceae</taxon>
        <taxon>Ruminococcus</taxon>
    </lineage>
</organism>
<evidence type="ECO:0000256" key="1">
    <source>
        <dbReference type="SAM" id="Phobius"/>
    </source>
</evidence>
<dbReference type="RefSeq" id="WP_074961374.1">
    <property type="nucleotide sequence ID" value="NZ_FOKQ01000015.1"/>
</dbReference>
<sequence length="171" mass="19731">MKEKYEYDTVKNSVMDGLLFLVGLGLMIYLFGSGSELERRTFWILAFISGSALALFFGRIAVYARFIADENSVTFYRVFRKKIAYSSIKSIDLRTETRSAKRKETRYKTVTYTGVIEIITFHCDDGDHSFACVLIPYHNASKPSGVSDEDIANSKFKRLKRYIEEHIYINI</sequence>
<accession>A0A1I1K7J8</accession>
<feature type="transmembrane region" description="Helical" evidence="1">
    <location>
        <begin position="43"/>
        <end position="62"/>
    </location>
</feature>
<protein>
    <submittedName>
        <fullName evidence="2">Uncharacterized protein</fullName>
    </submittedName>
</protein>
<evidence type="ECO:0000313" key="2">
    <source>
        <dbReference type="EMBL" id="SFC56232.1"/>
    </source>
</evidence>
<dbReference type="EMBL" id="FOKQ01000015">
    <property type="protein sequence ID" value="SFC56232.1"/>
    <property type="molecule type" value="Genomic_DNA"/>
</dbReference>
<name>A0A1I1K7J8_RUMAL</name>
<feature type="transmembrane region" description="Helical" evidence="1">
    <location>
        <begin position="12"/>
        <end position="31"/>
    </location>
</feature>